<evidence type="ECO:0000313" key="8">
    <source>
        <dbReference type="EMBL" id="KAF0910230.1"/>
    </source>
</evidence>
<keyword evidence="9" id="KW-1185">Reference proteome</keyword>
<dbReference type="AlphaFoldDB" id="A0A6G1DCS0"/>
<feature type="compositionally biased region" description="Basic and acidic residues" evidence="6">
    <location>
        <begin position="45"/>
        <end position="76"/>
    </location>
</feature>
<evidence type="ECO:0000256" key="6">
    <source>
        <dbReference type="SAM" id="MobiDB-lite"/>
    </source>
</evidence>
<dbReference type="Gene3D" id="1.10.510.10">
    <property type="entry name" value="Transferase(Phosphotransferase) domain 1"/>
    <property type="match status" value="1"/>
</dbReference>
<dbReference type="InterPro" id="IPR050494">
    <property type="entry name" value="Ser_Thr_dual-spec_kinase"/>
</dbReference>
<keyword evidence="5" id="KW-0067">ATP-binding</keyword>
<dbReference type="EMBL" id="SPHZ02000006">
    <property type="protein sequence ID" value="KAF0910229.1"/>
    <property type="molecule type" value="Genomic_DNA"/>
</dbReference>
<keyword evidence="1" id="KW-0723">Serine/threonine-protein kinase</keyword>
<dbReference type="PANTHER" id="PTHR24058">
    <property type="entry name" value="DUAL SPECIFICITY PROTEIN KINASE"/>
    <property type="match status" value="1"/>
</dbReference>
<dbReference type="Proteomes" id="UP000479710">
    <property type="component" value="Unassembled WGS sequence"/>
</dbReference>
<comment type="caution">
    <text evidence="8">The sequence shown here is derived from an EMBL/GenBank/DDBJ whole genome shotgun (WGS) entry which is preliminary data.</text>
</comment>
<dbReference type="GO" id="GO:0005524">
    <property type="term" value="F:ATP binding"/>
    <property type="evidence" value="ECO:0007669"/>
    <property type="project" value="UniProtKB-KW"/>
</dbReference>
<reference evidence="8 9" key="1">
    <citation type="submission" date="2019-11" db="EMBL/GenBank/DDBJ databases">
        <title>Whole genome sequence of Oryza granulata.</title>
        <authorList>
            <person name="Li W."/>
        </authorList>
    </citation>
    <scope>NUCLEOTIDE SEQUENCE [LARGE SCALE GENOMIC DNA]</scope>
    <source>
        <strain evidence="9">cv. Menghai</strain>
        <tissue evidence="8">Leaf</tissue>
    </source>
</reference>
<evidence type="ECO:0000259" key="7">
    <source>
        <dbReference type="PROSITE" id="PS50011"/>
    </source>
</evidence>
<feature type="compositionally biased region" description="Basic and acidic residues" evidence="6">
    <location>
        <begin position="84"/>
        <end position="93"/>
    </location>
</feature>
<evidence type="ECO:0000313" key="9">
    <source>
        <dbReference type="Proteomes" id="UP000479710"/>
    </source>
</evidence>
<evidence type="ECO:0000256" key="5">
    <source>
        <dbReference type="ARBA" id="ARBA00022840"/>
    </source>
</evidence>
<dbReference type="SUPFAM" id="SSF56112">
    <property type="entry name" value="Protein kinase-like (PK-like)"/>
    <property type="match status" value="1"/>
</dbReference>
<dbReference type="InterPro" id="IPR011009">
    <property type="entry name" value="Kinase-like_dom_sf"/>
</dbReference>
<dbReference type="EMBL" id="SPHZ02000006">
    <property type="protein sequence ID" value="KAF0910230.1"/>
    <property type="molecule type" value="Genomic_DNA"/>
</dbReference>
<keyword evidence="3" id="KW-0547">Nucleotide-binding</keyword>
<gene>
    <name evidence="8" type="ORF">E2562_001423</name>
</gene>
<accession>A0A6G1DCS0</accession>
<organism evidence="8 9">
    <name type="scientific">Oryza meyeriana var. granulata</name>
    <dbReference type="NCBI Taxonomy" id="110450"/>
    <lineage>
        <taxon>Eukaryota</taxon>
        <taxon>Viridiplantae</taxon>
        <taxon>Streptophyta</taxon>
        <taxon>Embryophyta</taxon>
        <taxon>Tracheophyta</taxon>
        <taxon>Spermatophyta</taxon>
        <taxon>Magnoliopsida</taxon>
        <taxon>Liliopsida</taxon>
        <taxon>Poales</taxon>
        <taxon>Poaceae</taxon>
        <taxon>BOP clade</taxon>
        <taxon>Oryzoideae</taxon>
        <taxon>Oryzeae</taxon>
        <taxon>Oryzinae</taxon>
        <taxon>Oryza</taxon>
        <taxon>Oryza meyeriana</taxon>
    </lineage>
</organism>
<keyword evidence="2" id="KW-0808">Transferase</keyword>
<sequence length="390" mass="44215">MQTMVCLAVTKTDQNIGGNATEAKCKRKTEEEKKEPYREEDEENYQEKVENQLVKTKEYDSENIKEEAKKGTEEKHRQHQLQKQQEKSAHCNDSKEITTINRDSAATKLKDVLSNNLRAKEEIANNHELSNVFVGAKFYNVGKSPTLPKISVTLGILDNKRATSASCLHEAILMRGKPDIVGNDIDRQQPIGRKLDIVGKDIDRQQPIGRKLFITLEKCCKAVMKLQHAVGREFSQLLSMQRIKAQKDVLGLSYDHPLDMWSAGCCLSELYTGKILFDGSTNNDMLRLHMELKGPFPKKMLRKGAFTMQHFDQNLNFRARVKDPITKTVVNRLLLNIKPKGVGSAISSCPGDDPKMLSSFKDLLEKMFVLDPKKRITVSEALRHTFITGK</sequence>
<feature type="region of interest" description="Disordered" evidence="6">
    <location>
        <begin position="23"/>
        <end position="93"/>
    </location>
</feature>
<dbReference type="PROSITE" id="PS50011">
    <property type="entry name" value="PROTEIN_KINASE_DOM"/>
    <property type="match status" value="1"/>
</dbReference>
<protein>
    <recommendedName>
        <fullName evidence="7">Protein kinase domain-containing protein</fullName>
    </recommendedName>
</protein>
<evidence type="ECO:0000256" key="1">
    <source>
        <dbReference type="ARBA" id="ARBA00022527"/>
    </source>
</evidence>
<dbReference type="OrthoDB" id="3967at2759"/>
<evidence type="ECO:0000256" key="4">
    <source>
        <dbReference type="ARBA" id="ARBA00022777"/>
    </source>
</evidence>
<dbReference type="GO" id="GO:0004674">
    <property type="term" value="F:protein serine/threonine kinase activity"/>
    <property type="evidence" value="ECO:0007669"/>
    <property type="project" value="UniProtKB-KW"/>
</dbReference>
<dbReference type="PANTHER" id="PTHR24058:SF103">
    <property type="entry name" value="SERINE_THREONINE-PROTEIN KINASE PRP4 HOMOLOG"/>
    <property type="match status" value="1"/>
</dbReference>
<feature type="domain" description="Protein kinase" evidence="7">
    <location>
        <begin position="1"/>
        <end position="387"/>
    </location>
</feature>
<proteinExistence type="predicted"/>
<evidence type="ECO:0000256" key="3">
    <source>
        <dbReference type="ARBA" id="ARBA00022741"/>
    </source>
</evidence>
<dbReference type="InterPro" id="IPR000719">
    <property type="entry name" value="Prot_kinase_dom"/>
</dbReference>
<keyword evidence="4" id="KW-0418">Kinase</keyword>
<name>A0A6G1DCS0_9ORYZ</name>
<dbReference type="SMART" id="SM00220">
    <property type="entry name" value="S_TKc"/>
    <property type="match status" value="1"/>
</dbReference>
<feature type="compositionally biased region" description="Basic and acidic residues" evidence="6">
    <location>
        <begin position="28"/>
        <end position="37"/>
    </location>
</feature>
<dbReference type="Pfam" id="PF00069">
    <property type="entry name" value="Pkinase"/>
    <property type="match status" value="1"/>
</dbReference>
<evidence type="ECO:0000256" key="2">
    <source>
        <dbReference type="ARBA" id="ARBA00022679"/>
    </source>
</evidence>